<comment type="cofactor">
    <cofactor evidence="1">
        <name>heme</name>
        <dbReference type="ChEBI" id="CHEBI:30413"/>
    </cofactor>
</comment>
<keyword evidence="8" id="KW-1133">Transmembrane helix</keyword>
<evidence type="ECO:0000256" key="7">
    <source>
        <dbReference type="ARBA" id="ARBA00023033"/>
    </source>
</evidence>
<evidence type="ECO:0000256" key="8">
    <source>
        <dbReference type="SAM" id="Phobius"/>
    </source>
</evidence>
<dbReference type="Proteomes" id="UP000297229">
    <property type="component" value="Unassembled WGS sequence"/>
</dbReference>
<dbReference type="AlphaFoldDB" id="A0A4Z1JHL2"/>
<evidence type="ECO:0000313" key="10">
    <source>
        <dbReference type="Proteomes" id="UP000297229"/>
    </source>
</evidence>
<dbReference type="GO" id="GO:0016705">
    <property type="term" value="F:oxidoreductase activity, acting on paired donors, with incorporation or reduction of molecular oxygen"/>
    <property type="evidence" value="ECO:0007669"/>
    <property type="project" value="InterPro"/>
</dbReference>
<evidence type="ECO:0000256" key="6">
    <source>
        <dbReference type="ARBA" id="ARBA00023026"/>
    </source>
</evidence>
<comment type="caution">
    <text evidence="9">The sequence shown here is derived from an EMBL/GenBank/DDBJ whole genome shotgun (WGS) entry which is preliminary data.</text>
</comment>
<proteinExistence type="inferred from homology"/>
<evidence type="ECO:0000256" key="1">
    <source>
        <dbReference type="ARBA" id="ARBA00001971"/>
    </source>
</evidence>
<keyword evidence="3" id="KW-0479">Metal-binding</keyword>
<dbReference type="GO" id="GO:0004497">
    <property type="term" value="F:monooxygenase activity"/>
    <property type="evidence" value="ECO:0007669"/>
    <property type="project" value="UniProtKB-KW"/>
</dbReference>
<evidence type="ECO:0000256" key="4">
    <source>
        <dbReference type="ARBA" id="ARBA00023002"/>
    </source>
</evidence>
<keyword evidence="8" id="KW-0472">Membrane</keyword>
<sequence length="452" mass="51684">MQYATSGHIVGIVYMLLYIIFQFFVLKSSFLSLFLLNIFPFIFEFLLKFKTMQPVTSALIYTVCVSLLVYFHQRWNSYRAFSAAAKQHDCKKVPRYPHRDSIWGTDLMKKRVKAVSEGRQMALFMKHFNEIGKTFEENFFGTRVINTIDVRNIQRVCALSFEDYGKPAQNFFKAFLGDGVLSLDGKAWKHSRDIVKHIFSRAEVSDMDTLGFHVDRFLDLIPSDGSEINLQEPLHNLFLDLSTEFLFGQSIDAQLPDDPNSSKELLKAFNGALAGVGKRRLAGKLQFIYSFESSWKRDIGTVYANVLQETLRLQGPAGRSQRLALKNTILPTGGGPDGKSPIFVEQGDVVALNIWGPNHDKDIWGDDVDEFKPQRFNDKRMGWEFTPFLGGPRICPAQQQVLTQSVYLLVRMTRRFARIENRDTVLEYVEMVRMTTESRNGVKVALFTSEGK</sequence>
<dbReference type="PANTHER" id="PTHR24287">
    <property type="entry name" value="P450, PUTATIVE (EUROFUNG)-RELATED"/>
    <property type="match status" value="1"/>
</dbReference>
<dbReference type="EMBL" id="PQXM01000377">
    <property type="protein sequence ID" value="TGO73229.1"/>
    <property type="molecule type" value="Genomic_DNA"/>
</dbReference>
<keyword evidence="10" id="KW-1185">Reference proteome</keyword>
<protein>
    <recommendedName>
        <fullName evidence="11">Cytochrome P450</fullName>
    </recommendedName>
</protein>
<dbReference type="InterPro" id="IPR047146">
    <property type="entry name" value="Cyt_P450_E_CYP52_fungi"/>
</dbReference>
<gene>
    <name evidence="9" type="ORF">BELL_0379g00090</name>
</gene>
<name>A0A4Z1JHL2_9HELO</name>
<dbReference type="Pfam" id="PF00067">
    <property type="entry name" value="p450"/>
    <property type="match status" value="1"/>
</dbReference>
<dbReference type="GO" id="GO:0005506">
    <property type="term" value="F:iron ion binding"/>
    <property type="evidence" value="ECO:0007669"/>
    <property type="project" value="InterPro"/>
</dbReference>
<keyword evidence="8" id="KW-0812">Transmembrane</keyword>
<evidence type="ECO:0000313" key="9">
    <source>
        <dbReference type="EMBL" id="TGO73229.1"/>
    </source>
</evidence>
<evidence type="ECO:0000256" key="5">
    <source>
        <dbReference type="ARBA" id="ARBA00023004"/>
    </source>
</evidence>
<dbReference type="PANTHER" id="PTHR24287:SF19">
    <property type="entry name" value="CYTOCHROME P450"/>
    <property type="match status" value="1"/>
</dbReference>
<organism evidence="9 10">
    <name type="scientific">Botrytis elliptica</name>
    <dbReference type="NCBI Taxonomy" id="278938"/>
    <lineage>
        <taxon>Eukaryota</taxon>
        <taxon>Fungi</taxon>
        <taxon>Dikarya</taxon>
        <taxon>Ascomycota</taxon>
        <taxon>Pezizomycotina</taxon>
        <taxon>Leotiomycetes</taxon>
        <taxon>Helotiales</taxon>
        <taxon>Sclerotiniaceae</taxon>
        <taxon>Botrytis</taxon>
    </lineage>
</organism>
<evidence type="ECO:0000256" key="3">
    <source>
        <dbReference type="ARBA" id="ARBA00022723"/>
    </source>
</evidence>
<dbReference type="Gene3D" id="1.10.630.10">
    <property type="entry name" value="Cytochrome P450"/>
    <property type="match status" value="2"/>
</dbReference>
<dbReference type="InterPro" id="IPR036396">
    <property type="entry name" value="Cyt_P450_sf"/>
</dbReference>
<dbReference type="SUPFAM" id="SSF48264">
    <property type="entry name" value="Cytochrome P450"/>
    <property type="match status" value="1"/>
</dbReference>
<dbReference type="InterPro" id="IPR001128">
    <property type="entry name" value="Cyt_P450"/>
</dbReference>
<keyword evidence="7" id="KW-0503">Monooxygenase</keyword>
<comment type="similarity">
    <text evidence="2">Belongs to the cytochrome P450 family.</text>
</comment>
<evidence type="ECO:0000256" key="2">
    <source>
        <dbReference type="ARBA" id="ARBA00010617"/>
    </source>
</evidence>
<dbReference type="STRING" id="278938.A0A4Z1JHL2"/>
<keyword evidence="5" id="KW-0408">Iron</keyword>
<reference evidence="9 10" key="1">
    <citation type="submission" date="2017-12" db="EMBL/GenBank/DDBJ databases">
        <title>Comparative genomics of Botrytis spp.</title>
        <authorList>
            <person name="Valero-Jimenez C.A."/>
            <person name="Tapia P."/>
            <person name="Veloso J."/>
            <person name="Silva-Moreno E."/>
            <person name="Staats M."/>
            <person name="Valdes J.H."/>
            <person name="Van Kan J.A.L."/>
        </authorList>
    </citation>
    <scope>NUCLEOTIDE SEQUENCE [LARGE SCALE GENOMIC DNA]</scope>
    <source>
        <strain evidence="9 10">Be9601</strain>
    </source>
</reference>
<accession>A0A4Z1JHL2</accession>
<feature type="transmembrane region" description="Helical" evidence="8">
    <location>
        <begin position="30"/>
        <end position="47"/>
    </location>
</feature>
<dbReference type="GO" id="GO:0020037">
    <property type="term" value="F:heme binding"/>
    <property type="evidence" value="ECO:0007669"/>
    <property type="project" value="InterPro"/>
</dbReference>
<keyword evidence="4" id="KW-0560">Oxidoreductase</keyword>
<feature type="transmembrane region" description="Helical" evidence="8">
    <location>
        <begin position="7"/>
        <end position="24"/>
    </location>
</feature>
<evidence type="ECO:0008006" key="11">
    <source>
        <dbReference type="Google" id="ProtNLM"/>
    </source>
</evidence>
<keyword evidence="6" id="KW-0843">Virulence</keyword>
<feature type="transmembrane region" description="Helical" evidence="8">
    <location>
        <begin position="54"/>
        <end position="72"/>
    </location>
</feature>